<keyword evidence="5 11" id="KW-0812">Transmembrane</keyword>
<dbReference type="Pfam" id="PF00593">
    <property type="entry name" value="TonB_dep_Rec_b-barrel"/>
    <property type="match status" value="1"/>
</dbReference>
<dbReference type="InterPro" id="IPR039426">
    <property type="entry name" value="TonB-dep_rcpt-like"/>
</dbReference>
<dbReference type="SUPFAM" id="SSF56935">
    <property type="entry name" value="Porins"/>
    <property type="match status" value="1"/>
</dbReference>
<keyword evidence="10 11" id="KW-0998">Cell outer membrane</keyword>
<keyword evidence="4" id="KW-0410">Iron transport</keyword>
<accession>A0ABV9F0S1</accession>
<dbReference type="PANTHER" id="PTHR32552:SF81">
    <property type="entry name" value="TONB-DEPENDENT OUTER MEMBRANE RECEPTOR"/>
    <property type="match status" value="1"/>
</dbReference>
<dbReference type="Gene3D" id="2.40.170.20">
    <property type="entry name" value="TonB-dependent receptor, beta-barrel domain"/>
    <property type="match status" value="1"/>
</dbReference>
<evidence type="ECO:0000259" key="16">
    <source>
        <dbReference type="Pfam" id="PF07715"/>
    </source>
</evidence>
<dbReference type="Pfam" id="PF07715">
    <property type="entry name" value="Plug"/>
    <property type="match status" value="1"/>
</dbReference>
<keyword evidence="17" id="KW-0675">Receptor</keyword>
<evidence type="ECO:0000256" key="8">
    <source>
        <dbReference type="ARBA" id="ARBA00023077"/>
    </source>
</evidence>
<keyword evidence="3 11" id="KW-1134">Transmembrane beta strand</keyword>
<comment type="similarity">
    <text evidence="11 12">Belongs to the TonB-dependent receptor family.</text>
</comment>
<dbReference type="PROSITE" id="PS52016">
    <property type="entry name" value="TONB_DEPENDENT_REC_3"/>
    <property type="match status" value="1"/>
</dbReference>
<keyword evidence="9 11" id="KW-0472">Membrane</keyword>
<evidence type="ECO:0000256" key="4">
    <source>
        <dbReference type="ARBA" id="ARBA00022496"/>
    </source>
</evidence>
<evidence type="ECO:0000256" key="11">
    <source>
        <dbReference type="PROSITE-ProRule" id="PRU01360"/>
    </source>
</evidence>
<evidence type="ECO:0000256" key="1">
    <source>
        <dbReference type="ARBA" id="ARBA00004571"/>
    </source>
</evidence>
<keyword evidence="14" id="KW-0732">Signal</keyword>
<dbReference type="Proteomes" id="UP001595957">
    <property type="component" value="Unassembled WGS sequence"/>
</dbReference>
<keyword evidence="8 12" id="KW-0798">TonB box</keyword>
<comment type="subcellular location">
    <subcellularLocation>
        <location evidence="1 11">Cell outer membrane</location>
        <topology evidence="1 11">Multi-pass membrane protein</topology>
    </subcellularLocation>
</comment>
<evidence type="ECO:0000259" key="15">
    <source>
        <dbReference type="Pfam" id="PF00593"/>
    </source>
</evidence>
<evidence type="ECO:0000313" key="18">
    <source>
        <dbReference type="Proteomes" id="UP001595957"/>
    </source>
</evidence>
<evidence type="ECO:0000256" key="14">
    <source>
        <dbReference type="SAM" id="SignalP"/>
    </source>
</evidence>
<keyword evidence="7" id="KW-0406">Ion transport</keyword>
<name>A0ABV9F0S1_9SPHN</name>
<feature type="domain" description="TonB-dependent receptor plug" evidence="16">
    <location>
        <begin position="71"/>
        <end position="179"/>
    </location>
</feature>
<gene>
    <name evidence="17" type="ORF">ACFO3E_15040</name>
</gene>
<dbReference type="PANTHER" id="PTHR32552">
    <property type="entry name" value="FERRICHROME IRON RECEPTOR-RELATED"/>
    <property type="match status" value="1"/>
</dbReference>
<evidence type="ECO:0000256" key="13">
    <source>
        <dbReference type="SAM" id="MobiDB-lite"/>
    </source>
</evidence>
<dbReference type="InterPro" id="IPR000531">
    <property type="entry name" value="Beta-barrel_TonB"/>
</dbReference>
<evidence type="ECO:0000256" key="2">
    <source>
        <dbReference type="ARBA" id="ARBA00022448"/>
    </source>
</evidence>
<evidence type="ECO:0000256" key="12">
    <source>
        <dbReference type="RuleBase" id="RU003357"/>
    </source>
</evidence>
<evidence type="ECO:0000256" key="10">
    <source>
        <dbReference type="ARBA" id="ARBA00023237"/>
    </source>
</evidence>
<evidence type="ECO:0000256" key="7">
    <source>
        <dbReference type="ARBA" id="ARBA00023065"/>
    </source>
</evidence>
<proteinExistence type="inferred from homology"/>
<evidence type="ECO:0000256" key="5">
    <source>
        <dbReference type="ARBA" id="ARBA00022692"/>
    </source>
</evidence>
<evidence type="ECO:0000256" key="6">
    <source>
        <dbReference type="ARBA" id="ARBA00023004"/>
    </source>
</evidence>
<feature type="signal peptide" evidence="14">
    <location>
        <begin position="1"/>
        <end position="36"/>
    </location>
</feature>
<evidence type="ECO:0000313" key="17">
    <source>
        <dbReference type="EMBL" id="MFC4595496.1"/>
    </source>
</evidence>
<feature type="chain" id="PRO_5046752708" evidence="14">
    <location>
        <begin position="37"/>
        <end position="798"/>
    </location>
</feature>
<dbReference type="EMBL" id="JBHSFZ010000034">
    <property type="protein sequence ID" value="MFC4595496.1"/>
    <property type="molecule type" value="Genomic_DNA"/>
</dbReference>
<feature type="domain" description="TonB-dependent receptor-like beta-barrel" evidence="15">
    <location>
        <begin position="328"/>
        <end position="751"/>
    </location>
</feature>
<reference evidence="18" key="1">
    <citation type="journal article" date="2019" name="Int. J. Syst. Evol. Microbiol.">
        <title>The Global Catalogue of Microorganisms (GCM) 10K type strain sequencing project: providing services to taxonomists for standard genome sequencing and annotation.</title>
        <authorList>
            <consortium name="The Broad Institute Genomics Platform"/>
            <consortium name="The Broad Institute Genome Sequencing Center for Infectious Disease"/>
            <person name="Wu L."/>
            <person name="Ma J."/>
        </authorList>
    </citation>
    <scope>NUCLEOTIDE SEQUENCE [LARGE SCALE GENOMIC DNA]</scope>
    <source>
        <strain evidence="18">NBRC 103632</strain>
    </source>
</reference>
<evidence type="ECO:0000256" key="3">
    <source>
        <dbReference type="ARBA" id="ARBA00022452"/>
    </source>
</evidence>
<protein>
    <submittedName>
        <fullName evidence="17">TonB-dependent receptor</fullName>
    </submittedName>
</protein>
<evidence type="ECO:0000256" key="9">
    <source>
        <dbReference type="ARBA" id="ARBA00023136"/>
    </source>
</evidence>
<sequence length="798" mass="86282">MSIPFYLSLSGRRRTARRCAYMVAASCIALSTPSLAQDAPMADDAQAVTPSDDAPPQDIIVTARKRSESLIAVPVTITAVGQETLERRGIVRLEELNTLVPGLQLGDASGGFQGGTIFLRGLGAGDANTFADQAVPFVIDDAQIGRATIRRLSEVDVGQIQVLKGPQTLFFGKSTPAGAIVISTNDPTDRFEARGRAGYEFNAHQLSGEAVVSGPLIENIGARLAAFGSTSRGWMKNGFPQDNPLTGRPHGPRENEYGGRLTVKYLGDDDLTVRLKINYSHLENDGSTGAVQNIFCPMGASQYGDPQIECVPDSRYQHSNVPPSFVAIDTNFGDGRTYLKMDQLLAPLSIDYELSDSLTLSSVSSFYSLKQRQVETFNNTLAPGSALGLYAHLNFKEFTQELRLLSAFDGPINFLTGAFYHYSNLFAQTSSGAFAPPRSLGSIRARQRGNAYSAFLQGILKPTEAIELAAGGRYSEETKRVDFELGVPPGIFAPVATGVPRRRFTDFSPELTATWRPTQQLTIFGGYREGFLSGGFNSGFADVSGDRSYGQQNTKGFEGGIKASLFNRTLRTNLSIYSYTTTGMQLTISFTPPTGGAVLRTVNAGKSRTTGIEGEFAWTTPISGLDVRGAMAYNHGRYKDFQTLCYQGQTVALGCNVSPNAAGRFQLQDLSGQQMVRAPDWMINGGATYTRPVGPDLVLDLNADAAYTSGYFTTTTNIPASRMPGYWQVSGSIAIHPDDDRWRVALIGKNLTNEYYYSRTAEQPLQGTPGGLTTGTRADLSGTVSRGRQILMQVSVKY</sequence>
<dbReference type="InterPro" id="IPR012910">
    <property type="entry name" value="Plug_dom"/>
</dbReference>
<dbReference type="RefSeq" id="WP_380805748.1">
    <property type="nucleotide sequence ID" value="NZ_JBHSFZ010000034.1"/>
</dbReference>
<dbReference type="InterPro" id="IPR036942">
    <property type="entry name" value="Beta-barrel_TonB_sf"/>
</dbReference>
<comment type="caution">
    <text evidence="17">The sequence shown here is derived from an EMBL/GenBank/DDBJ whole genome shotgun (WGS) entry which is preliminary data.</text>
</comment>
<organism evidence="17 18">
    <name type="scientific">Sphingobium tyrosinilyticum</name>
    <dbReference type="NCBI Taxonomy" id="2715436"/>
    <lineage>
        <taxon>Bacteria</taxon>
        <taxon>Pseudomonadati</taxon>
        <taxon>Pseudomonadota</taxon>
        <taxon>Alphaproteobacteria</taxon>
        <taxon>Sphingomonadales</taxon>
        <taxon>Sphingomonadaceae</taxon>
        <taxon>Sphingobium</taxon>
    </lineage>
</organism>
<keyword evidence="6" id="KW-0408">Iron</keyword>
<feature type="region of interest" description="Disordered" evidence="13">
    <location>
        <begin position="238"/>
        <end position="257"/>
    </location>
</feature>
<keyword evidence="2 11" id="KW-0813">Transport</keyword>
<keyword evidence="18" id="KW-1185">Reference proteome</keyword>